<dbReference type="Proteomes" id="UP000625210">
    <property type="component" value="Unassembled WGS sequence"/>
</dbReference>
<keyword evidence="2" id="KW-0129">CBS domain</keyword>
<keyword evidence="6" id="KW-1185">Reference proteome</keyword>
<dbReference type="PROSITE" id="PS51671">
    <property type="entry name" value="ACT"/>
    <property type="match status" value="1"/>
</dbReference>
<dbReference type="RefSeq" id="WP_188647962.1">
    <property type="nucleotide sequence ID" value="NZ_BMHQ01000007.1"/>
</dbReference>
<comment type="caution">
    <text evidence="5">The sequence shown here is derived from an EMBL/GenBank/DDBJ whole genome shotgun (WGS) entry which is preliminary data.</text>
</comment>
<proteinExistence type="predicted"/>
<dbReference type="CDD" id="cd04584">
    <property type="entry name" value="CBS_pair_AcuB_like"/>
    <property type="match status" value="1"/>
</dbReference>
<feature type="domain" description="ACT" evidence="4">
    <location>
        <begin position="138"/>
        <end position="211"/>
    </location>
</feature>
<protein>
    <submittedName>
        <fullName evidence="5">Acetoin utilization protein AcuB</fullName>
    </submittedName>
</protein>
<dbReference type="InterPro" id="IPR045865">
    <property type="entry name" value="ACT-like_dom_sf"/>
</dbReference>
<evidence type="ECO:0000313" key="5">
    <source>
        <dbReference type="EMBL" id="GGE19849.1"/>
    </source>
</evidence>
<dbReference type="InterPro" id="IPR000644">
    <property type="entry name" value="CBS_dom"/>
</dbReference>
<dbReference type="PANTHER" id="PTHR48108:SF2">
    <property type="entry name" value="ACETOIN UTILIZATION PROTEIN ACUB"/>
    <property type="match status" value="1"/>
</dbReference>
<dbReference type="EMBL" id="BMHQ01000007">
    <property type="protein sequence ID" value="GGE19849.1"/>
    <property type="molecule type" value="Genomic_DNA"/>
</dbReference>
<evidence type="ECO:0000259" key="4">
    <source>
        <dbReference type="PROSITE" id="PS51671"/>
    </source>
</evidence>
<dbReference type="Gene3D" id="3.30.70.260">
    <property type="match status" value="1"/>
</dbReference>
<evidence type="ECO:0000256" key="2">
    <source>
        <dbReference type="PROSITE-ProRule" id="PRU00703"/>
    </source>
</evidence>
<dbReference type="SUPFAM" id="SSF55021">
    <property type="entry name" value="ACT-like"/>
    <property type="match status" value="1"/>
</dbReference>
<evidence type="ECO:0000256" key="1">
    <source>
        <dbReference type="ARBA" id="ARBA00022737"/>
    </source>
</evidence>
<accession>A0A8J2VI12</accession>
<evidence type="ECO:0000313" key="6">
    <source>
        <dbReference type="Proteomes" id="UP000625210"/>
    </source>
</evidence>
<reference evidence="5" key="1">
    <citation type="journal article" date="2014" name="Int. J. Syst. Evol. Microbiol.">
        <title>Complete genome sequence of Corynebacterium casei LMG S-19264T (=DSM 44701T), isolated from a smear-ripened cheese.</title>
        <authorList>
            <consortium name="US DOE Joint Genome Institute (JGI-PGF)"/>
            <person name="Walter F."/>
            <person name="Albersmeier A."/>
            <person name="Kalinowski J."/>
            <person name="Ruckert C."/>
        </authorList>
    </citation>
    <scope>NUCLEOTIDE SEQUENCE</scope>
    <source>
        <strain evidence="5">CGMCC 1.15179</strain>
    </source>
</reference>
<dbReference type="SMART" id="SM00116">
    <property type="entry name" value="CBS"/>
    <property type="match status" value="2"/>
</dbReference>
<sequence length="220" mass="24857">MLVEEIMHRIVHTVEPELSIREAFQVARQHRIRHLPVVKEGRLVGIITDRDLGHALLHMVDDEPAAEALAHPVSEVMRREIITAHPLDFVEEAARLLYQHNIGCLPVVHGERLTGILTRKDVFKTLIEMFGVHQPSQHVEVEVADKIGVLAEVSRIFSQHKTNIHRVMVYPGRQPGRLKLVFRVQAINMLGALRDIVSAGHRVLWPPLPPDAGKPGECHE</sequence>
<dbReference type="AlphaFoldDB" id="A0A8J2VI12"/>
<organism evidence="5 6">
    <name type="scientific">Marinithermofilum abyssi</name>
    <dbReference type="NCBI Taxonomy" id="1571185"/>
    <lineage>
        <taxon>Bacteria</taxon>
        <taxon>Bacillati</taxon>
        <taxon>Bacillota</taxon>
        <taxon>Bacilli</taxon>
        <taxon>Bacillales</taxon>
        <taxon>Thermoactinomycetaceae</taxon>
        <taxon>Marinithermofilum</taxon>
    </lineage>
</organism>
<dbReference type="Pfam" id="PF01842">
    <property type="entry name" value="ACT"/>
    <property type="match status" value="1"/>
</dbReference>
<dbReference type="Gene3D" id="3.10.580.10">
    <property type="entry name" value="CBS-domain"/>
    <property type="match status" value="1"/>
</dbReference>
<dbReference type="PANTHER" id="PTHR48108">
    <property type="entry name" value="CBS DOMAIN-CONTAINING PROTEIN CBSX2, CHLOROPLASTIC"/>
    <property type="match status" value="1"/>
</dbReference>
<keyword evidence="1" id="KW-0677">Repeat</keyword>
<reference evidence="5" key="2">
    <citation type="submission" date="2020-09" db="EMBL/GenBank/DDBJ databases">
        <authorList>
            <person name="Sun Q."/>
            <person name="Zhou Y."/>
        </authorList>
    </citation>
    <scope>NUCLEOTIDE SEQUENCE</scope>
    <source>
        <strain evidence="5">CGMCC 1.15179</strain>
    </source>
</reference>
<gene>
    <name evidence="5" type="primary">acuB</name>
    <name evidence="5" type="ORF">GCM10011571_22250</name>
</gene>
<dbReference type="Pfam" id="PF00571">
    <property type="entry name" value="CBS"/>
    <property type="match status" value="2"/>
</dbReference>
<dbReference type="InterPro" id="IPR051462">
    <property type="entry name" value="CBS_domain-containing"/>
</dbReference>
<feature type="domain" description="CBS" evidence="3">
    <location>
        <begin position="77"/>
        <end position="136"/>
    </location>
</feature>
<dbReference type="PROSITE" id="PS51371">
    <property type="entry name" value="CBS"/>
    <property type="match status" value="2"/>
</dbReference>
<dbReference type="SUPFAM" id="SSF54631">
    <property type="entry name" value="CBS-domain pair"/>
    <property type="match status" value="1"/>
</dbReference>
<name>A0A8J2VI12_9BACL</name>
<dbReference type="InterPro" id="IPR046342">
    <property type="entry name" value="CBS_dom_sf"/>
</dbReference>
<feature type="domain" description="CBS" evidence="3">
    <location>
        <begin position="7"/>
        <end position="63"/>
    </location>
</feature>
<evidence type="ECO:0000259" key="3">
    <source>
        <dbReference type="PROSITE" id="PS51371"/>
    </source>
</evidence>
<dbReference type="InterPro" id="IPR002912">
    <property type="entry name" value="ACT_dom"/>
</dbReference>